<dbReference type="InterPro" id="IPR013078">
    <property type="entry name" value="His_Pase_superF_clade-1"/>
</dbReference>
<dbReference type="RefSeq" id="WP_044638835.1">
    <property type="nucleotide sequence ID" value="NZ_CP007202.1"/>
</dbReference>
<dbReference type="AlphaFoldDB" id="A0A0C5WAI4"/>
<sequence length="164" mass="18963">MKKLILIRHAKSSWKFNVIDHERPLETRGLNDALLVSKHLLRSQLEVDLVLCSDAIRTKKTAEIFNNCLKIDEKHIVFNHDLYDFEGSSLLKVIKSCNNSVDTLMVFGHNHALTYFVNTFGDRYIDNVPTSGVVIIEFNIDNWKDLKQGKTLQTLFPKDFRELS</sequence>
<dbReference type="InterPro" id="IPR029033">
    <property type="entry name" value="His_PPase_superfam"/>
</dbReference>
<dbReference type="Gene3D" id="3.40.50.1240">
    <property type="entry name" value="Phosphoglycerate mutase-like"/>
    <property type="match status" value="1"/>
</dbReference>
<protein>
    <submittedName>
        <fullName evidence="1">Phosphohistidine phosphatase</fullName>
    </submittedName>
</protein>
<dbReference type="KEGG" id="sze:AW14_11225"/>
<dbReference type="Proteomes" id="UP000032229">
    <property type="component" value="Chromosome"/>
</dbReference>
<dbReference type="HOGENOM" id="CLU_084603_2_2_10"/>
<dbReference type="EMBL" id="CP007202">
    <property type="protein sequence ID" value="AJR04128.1"/>
    <property type="molecule type" value="Genomic_DNA"/>
</dbReference>
<evidence type="ECO:0000313" key="1">
    <source>
        <dbReference type="EMBL" id="AJR04128.1"/>
    </source>
</evidence>
<dbReference type="STRING" id="1454006.AW14_11225"/>
<keyword evidence="2" id="KW-1185">Reference proteome</keyword>
<dbReference type="PANTHER" id="PTHR47623:SF1">
    <property type="entry name" value="OS09G0287300 PROTEIN"/>
    <property type="match status" value="1"/>
</dbReference>
<evidence type="ECO:0000313" key="2">
    <source>
        <dbReference type="Proteomes" id="UP000032229"/>
    </source>
</evidence>
<reference evidence="1 2" key="1">
    <citation type="submission" date="2014-02" db="EMBL/GenBank/DDBJ databases">
        <authorList>
            <person name="Young C.-C."/>
            <person name="Hameed A."/>
            <person name="Huang H.-C."/>
            <person name="Shahina M."/>
        </authorList>
    </citation>
    <scope>NUCLEOTIDE SEQUENCE [LARGE SCALE GENOMIC DNA]</scope>
    <source>
        <strain evidence="1 2">CC-SAMT-1</strain>
    </source>
</reference>
<gene>
    <name evidence="1" type="ORF">AW14_11225</name>
</gene>
<dbReference type="SUPFAM" id="SSF53254">
    <property type="entry name" value="Phosphoglycerate mutase-like"/>
    <property type="match status" value="1"/>
</dbReference>
<dbReference type="PANTHER" id="PTHR47623">
    <property type="entry name" value="OS09G0287300 PROTEIN"/>
    <property type="match status" value="1"/>
</dbReference>
<dbReference type="CDD" id="cd07040">
    <property type="entry name" value="HP"/>
    <property type="match status" value="1"/>
</dbReference>
<organism evidence="1 2">
    <name type="scientific">Siansivirga zeaxanthinifaciens CC-SAMT-1</name>
    <dbReference type="NCBI Taxonomy" id="1454006"/>
    <lineage>
        <taxon>Bacteria</taxon>
        <taxon>Pseudomonadati</taxon>
        <taxon>Bacteroidota</taxon>
        <taxon>Flavobacteriia</taxon>
        <taxon>Flavobacteriales</taxon>
        <taxon>Flavobacteriaceae</taxon>
        <taxon>Siansivirga</taxon>
    </lineage>
</organism>
<name>A0A0C5WAI4_9FLAO</name>
<accession>A0A0C5WAI4</accession>
<dbReference type="OrthoDB" id="9810154at2"/>
<proteinExistence type="predicted"/>
<dbReference type="Pfam" id="PF00300">
    <property type="entry name" value="His_Phos_1"/>
    <property type="match status" value="1"/>
</dbReference>
<dbReference type="PATRIC" id="fig|1454006.5.peg.2225"/>